<name>A0A9N9JLU2_9GLOM</name>
<keyword evidence="2" id="KW-1185">Reference proteome</keyword>
<evidence type="ECO:0000313" key="2">
    <source>
        <dbReference type="Proteomes" id="UP000789396"/>
    </source>
</evidence>
<sequence>LFDILVVDEFKEGIGVEVELVKRTAVKFVKGECVKIELVEDDVIECKCVEDEAVKGKYVEVELVEGNA</sequence>
<comment type="caution">
    <text evidence="1">The sequence shown here is derived from an EMBL/GenBank/DDBJ whole genome shotgun (WGS) entry which is preliminary data.</text>
</comment>
<dbReference type="EMBL" id="CAJVPZ010054255">
    <property type="protein sequence ID" value="CAG8782905.1"/>
    <property type="molecule type" value="Genomic_DNA"/>
</dbReference>
<protein>
    <submittedName>
        <fullName evidence="1">19861_t:CDS:1</fullName>
    </submittedName>
</protein>
<dbReference type="Proteomes" id="UP000789396">
    <property type="component" value="Unassembled WGS sequence"/>
</dbReference>
<gene>
    <name evidence="1" type="ORF">RFULGI_LOCUS15985</name>
</gene>
<reference evidence="1" key="1">
    <citation type="submission" date="2021-06" db="EMBL/GenBank/DDBJ databases">
        <authorList>
            <person name="Kallberg Y."/>
            <person name="Tangrot J."/>
            <person name="Rosling A."/>
        </authorList>
    </citation>
    <scope>NUCLEOTIDE SEQUENCE</scope>
    <source>
        <strain evidence="1">IN212</strain>
    </source>
</reference>
<organism evidence="1 2">
    <name type="scientific">Racocetra fulgida</name>
    <dbReference type="NCBI Taxonomy" id="60492"/>
    <lineage>
        <taxon>Eukaryota</taxon>
        <taxon>Fungi</taxon>
        <taxon>Fungi incertae sedis</taxon>
        <taxon>Mucoromycota</taxon>
        <taxon>Glomeromycotina</taxon>
        <taxon>Glomeromycetes</taxon>
        <taxon>Diversisporales</taxon>
        <taxon>Gigasporaceae</taxon>
        <taxon>Racocetra</taxon>
    </lineage>
</organism>
<feature type="non-terminal residue" evidence="1">
    <location>
        <position position="1"/>
    </location>
</feature>
<feature type="non-terminal residue" evidence="1">
    <location>
        <position position="68"/>
    </location>
</feature>
<proteinExistence type="predicted"/>
<dbReference type="AlphaFoldDB" id="A0A9N9JLU2"/>
<evidence type="ECO:0000313" key="1">
    <source>
        <dbReference type="EMBL" id="CAG8782905.1"/>
    </source>
</evidence>
<accession>A0A9N9JLU2</accession>